<dbReference type="EMBL" id="CAJOBP010101462">
    <property type="protein sequence ID" value="CAF4977431.1"/>
    <property type="molecule type" value="Genomic_DNA"/>
</dbReference>
<feature type="transmembrane region" description="Helical" evidence="1">
    <location>
        <begin position="46"/>
        <end position="66"/>
    </location>
</feature>
<name>A0A821Z6Y2_9BILA</name>
<comment type="caution">
    <text evidence="2">The sequence shown here is derived from an EMBL/GenBank/DDBJ whole genome shotgun (WGS) entry which is preliminary data.</text>
</comment>
<keyword evidence="1" id="KW-0472">Membrane</keyword>
<evidence type="ECO:0000313" key="2">
    <source>
        <dbReference type="EMBL" id="CAF4977431.1"/>
    </source>
</evidence>
<proteinExistence type="predicted"/>
<accession>A0A821Z6Y2</accession>
<gene>
    <name evidence="2" type="ORF">UJA718_LOCUS49115</name>
</gene>
<evidence type="ECO:0000256" key="1">
    <source>
        <dbReference type="SAM" id="Phobius"/>
    </source>
</evidence>
<protein>
    <submittedName>
        <fullName evidence="2">Uncharacterized protein</fullName>
    </submittedName>
</protein>
<dbReference type="AlphaFoldDB" id="A0A821Z6Y2"/>
<feature type="non-terminal residue" evidence="2">
    <location>
        <position position="1"/>
    </location>
</feature>
<keyword evidence="3" id="KW-1185">Reference proteome</keyword>
<sequence>TYDQTNLIIRNVTDDELLDDLTLEQKFDFNFTQSDVKDRIEIINELLIGNIIVSLHSVLIIQVVSFI</sequence>
<organism evidence="2 3">
    <name type="scientific">Rotaria socialis</name>
    <dbReference type="NCBI Taxonomy" id="392032"/>
    <lineage>
        <taxon>Eukaryota</taxon>
        <taxon>Metazoa</taxon>
        <taxon>Spiralia</taxon>
        <taxon>Gnathifera</taxon>
        <taxon>Rotifera</taxon>
        <taxon>Eurotatoria</taxon>
        <taxon>Bdelloidea</taxon>
        <taxon>Philodinida</taxon>
        <taxon>Philodinidae</taxon>
        <taxon>Rotaria</taxon>
    </lineage>
</organism>
<evidence type="ECO:0000313" key="3">
    <source>
        <dbReference type="Proteomes" id="UP000663873"/>
    </source>
</evidence>
<keyword evidence="1" id="KW-0812">Transmembrane</keyword>
<reference evidence="2" key="1">
    <citation type="submission" date="2021-02" db="EMBL/GenBank/DDBJ databases">
        <authorList>
            <person name="Nowell W R."/>
        </authorList>
    </citation>
    <scope>NUCLEOTIDE SEQUENCE</scope>
</reference>
<keyword evidence="1" id="KW-1133">Transmembrane helix</keyword>
<dbReference type="Proteomes" id="UP000663873">
    <property type="component" value="Unassembled WGS sequence"/>
</dbReference>